<evidence type="ECO:0000256" key="4">
    <source>
        <dbReference type="ARBA" id="ARBA00022679"/>
    </source>
</evidence>
<dbReference type="InterPro" id="IPR036890">
    <property type="entry name" value="HATPase_C_sf"/>
</dbReference>
<dbReference type="PROSITE" id="PS50109">
    <property type="entry name" value="HIS_KIN"/>
    <property type="match status" value="1"/>
</dbReference>
<keyword evidence="3" id="KW-0597">Phosphoprotein</keyword>
<dbReference type="SUPFAM" id="SSF47384">
    <property type="entry name" value="Homodimeric domain of signal transducing histidine kinase"/>
    <property type="match status" value="1"/>
</dbReference>
<dbReference type="AlphaFoldDB" id="A0A4V1L526"/>
<evidence type="ECO:0000256" key="3">
    <source>
        <dbReference type="ARBA" id="ARBA00022553"/>
    </source>
</evidence>
<dbReference type="InterPro" id="IPR005467">
    <property type="entry name" value="His_kinase_dom"/>
</dbReference>
<dbReference type="Gene3D" id="3.30.565.10">
    <property type="entry name" value="Histidine kinase-like ATPase, C-terminal domain"/>
    <property type="match status" value="1"/>
</dbReference>
<dbReference type="InterPro" id="IPR004358">
    <property type="entry name" value="Sig_transdc_His_kin-like_C"/>
</dbReference>
<dbReference type="RefSeq" id="WP_128915202.1">
    <property type="nucleotide sequence ID" value="NZ_RDSM01000004.1"/>
</dbReference>
<sequence>METTGRSNSQSNLKMVGPLQPGDEHAIAGQLALELLHDIRNPLEALSHLTYLALQEADDPARVRKYMLLAEEQIAILGQFARQTLSLSKPSSVPRSSDLVRLAEAALRIHQRTIDSRRIHLVKSLPENLMAEVHSGEMLRVISNLIVNALDALPEEGTLNLRLHKCHGKVHLVIADNGHGIAEEHRQSIFDPHFTTKGDAGTGLGLASSKRIIENHKGTIRLRSSVIPGKSGSTFRICLPA</sequence>
<dbReference type="Pfam" id="PF02518">
    <property type="entry name" value="HATPase_c"/>
    <property type="match status" value="1"/>
</dbReference>
<keyword evidence="11" id="KW-1185">Reference proteome</keyword>
<dbReference type="InterPro" id="IPR003661">
    <property type="entry name" value="HisK_dim/P_dom"/>
</dbReference>
<proteinExistence type="predicted"/>
<protein>
    <recommendedName>
        <fullName evidence="2">histidine kinase</fullName>
        <ecNumber evidence="2">2.7.13.3</ecNumber>
    </recommendedName>
</protein>
<organism evidence="10 11">
    <name type="scientific">Granulicella sibirica</name>
    <dbReference type="NCBI Taxonomy" id="2479048"/>
    <lineage>
        <taxon>Bacteria</taxon>
        <taxon>Pseudomonadati</taxon>
        <taxon>Acidobacteriota</taxon>
        <taxon>Terriglobia</taxon>
        <taxon>Terriglobales</taxon>
        <taxon>Acidobacteriaceae</taxon>
        <taxon>Granulicella</taxon>
    </lineage>
</organism>
<reference evidence="11" key="2">
    <citation type="submission" date="2019-02" db="EMBL/GenBank/DDBJ databases">
        <title>Granulicella sibirica sp. nov., a psychrotolerant acidobacterium isolated from an organic soil layer in forested tundra, West Siberia.</title>
        <authorList>
            <person name="Oshkin I.Y."/>
            <person name="Kulichevskaya I.S."/>
            <person name="Rijpstra W.I.C."/>
            <person name="Sinninghe Damste J.S."/>
            <person name="Rakitin A.L."/>
            <person name="Ravin N.V."/>
            <person name="Dedysh S.N."/>
        </authorList>
    </citation>
    <scope>NUCLEOTIDE SEQUENCE [LARGE SCALE GENOMIC DNA]</scope>
    <source>
        <strain evidence="11">AF10</strain>
    </source>
</reference>
<dbReference type="InterPro" id="IPR036097">
    <property type="entry name" value="HisK_dim/P_sf"/>
</dbReference>
<dbReference type="PRINTS" id="PR00344">
    <property type="entry name" value="BCTRLSENSOR"/>
</dbReference>
<feature type="domain" description="Histidine kinase" evidence="9">
    <location>
        <begin position="34"/>
        <end position="241"/>
    </location>
</feature>
<dbReference type="GO" id="GO:0000155">
    <property type="term" value="F:phosphorelay sensor kinase activity"/>
    <property type="evidence" value="ECO:0007669"/>
    <property type="project" value="InterPro"/>
</dbReference>
<dbReference type="Gene3D" id="1.10.287.130">
    <property type="match status" value="1"/>
</dbReference>
<evidence type="ECO:0000256" key="6">
    <source>
        <dbReference type="ARBA" id="ARBA00022777"/>
    </source>
</evidence>
<dbReference type="InterPro" id="IPR003594">
    <property type="entry name" value="HATPase_dom"/>
</dbReference>
<dbReference type="EMBL" id="RDSM01000004">
    <property type="protein sequence ID" value="RXH54294.1"/>
    <property type="molecule type" value="Genomic_DNA"/>
</dbReference>
<keyword evidence="6 10" id="KW-0418">Kinase</keyword>
<evidence type="ECO:0000256" key="5">
    <source>
        <dbReference type="ARBA" id="ARBA00022741"/>
    </source>
</evidence>
<dbReference type="GO" id="GO:0005524">
    <property type="term" value="F:ATP binding"/>
    <property type="evidence" value="ECO:0007669"/>
    <property type="project" value="UniProtKB-KW"/>
</dbReference>
<evidence type="ECO:0000256" key="7">
    <source>
        <dbReference type="ARBA" id="ARBA00022840"/>
    </source>
</evidence>
<evidence type="ECO:0000259" key="9">
    <source>
        <dbReference type="PROSITE" id="PS50109"/>
    </source>
</evidence>
<dbReference type="Proteomes" id="UP000289437">
    <property type="component" value="Unassembled WGS sequence"/>
</dbReference>
<dbReference type="CDD" id="cd00075">
    <property type="entry name" value="HATPase"/>
    <property type="match status" value="1"/>
</dbReference>
<comment type="catalytic activity">
    <reaction evidence="1">
        <text>ATP + protein L-histidine = ADP + protein N-phospho-L-histidine.</text>
        <dbReference type="EC" id="2.7.13.3"/>
    </reaction>
</comment>
<evidence type="ECO:0000313" key="11">
    <source>
        <dbReference type="Proteomes" id="UP000289437"/>
    </source>
</evidence>
<gene>
    <name evidence="10" type="ORF">GRAN_4590</name>
</gene>
<reference evidence="10 11" key="1">
    <citation type="submission" date="2018-11" db="EMBL/GenBank/DDBJ databases">
        <authorList>
            <person name="Mardanov A.V."/>
            <person name="Ravin N.V."/>
            <person name="Dedysh S.N."/>
        </authorList>
    </citation>
    <scope>NUCLEOTIDE SEQUENCE [LARGE SCALE GENOMIC DNA]</scope>
    <source>
        <strain evidence="10 11">AF10</strain>
    </source>
</reference>
<dbReference type="SMART" id="SM00387">
    <property type="entry name" value="HATPase_c"/>
    <property type="match status" value="1"/>
</dbReference>
<accession>A0A4V1L526</accession>
<comment type="caution">
    <text evidence="10">The sequence shown here is derived from an EMBL/GenBank/DDBJ whole genome shotgun (WGS) entry which is preliminary data.</text>
</comment>
<dbReference type="PANTHER" id="PTHR43065">
    <property type="entry name" value="SENSOR HISTIDINE KINASE"/>
    <property type="match status" value="1"/>
</dbReference>
<evidence type="ECO:0000256" key="1">
    <source>
        <dbReference type="ARBA" id="ARBA00000085"/>
    </source>
</evidence>
<keyword evidence="7" id="KW-0067">ATP-binding</keyword>
<keyword evidence="8" id="KW-0902">Two-component regulatory system</keyword>
<evidence type="ECO:0000256" key="2">
    <source>
        <dbReference type="ARBA" id="ARBA00012438"/>
    </source>
</evidence>
<evidence type="ECO:0000313" key="10">
    <source>
        <dbReference type="EMBL" id="RXH54294.1"/>
    </source>
</evidence>
<dbReference type="OrthoDB" id="9764522at2"/>
<dbReference type="SUPFAM" id="SSF55874">
    <property type="entry name" value="ATPase domain of HSP90 chaperone/DNA topoisomerase II/histidine kinase"/>
    <property type="match status" value="1"/>
</dbReference>
<evidence type="ECO:0000256" key="8">
    <source>
        <dbReference type="ARBA" id="ARBA00023012"/>
    </source>
</evidence>
<keyword evidence="5" id="KW-0547">Nucleotide-binding</keyword>
<name>A0A4V1L526_9BACT</name>
<dbReference type="EC" id="2.7.13.3" evidence="2"/>
<dbReference type="CDD" id="cd00082">
    <property type="entry name" value="HisKA"/>
    <property type="match status" value="1"/>
</dbReference>
<dbReference type="PANTHER" id="PTHR43065:SF10">
    <property type="entry name" value="PEROXIDE STRESS-ACTIVATED HISTIDINE KINASE MAK3"/>
    <property type="match status" value="1"/>
</dbReference>
<keyword evidence="4" id="KW-0808">Transferase</keyword>